<dbReference type="PANTHER" id="PTHR33116:SF78">
    <property type="entry name" value="OS12G0587133 PROTEIN"/>
    <property type="match status" value="1"/>
</dbReference>
<organism evidence="2 3">
    <name type="scientific">Rhynchospora tenuis</name>
    <dbReference type="NCBI Taxonomy" id="198213"/>
    <lineage>
        <taxon>Eukaryota</taxon>
        <taxon>Viridiplantae</taxon>
        <taxon>Streptophyta</taxon>
        <taxon>Embryophyta</taxon>
        <taxon>Tracheophyta</taxon>
        <taxon>Spermatophyta</taxon>
        <taxon>Magnoliopsida</taxon>
        <taxon>Liliopsida</taxon>
        <taxon>Poales</taxon>
        <taxon>Cyperaceae</taxon>
        <taxon>Cyperoideae</taxon>
        <taxon>Rhynchosporeae</taxon>
        <taxon>Rhynchospora</taxon>
    </lineage>
</organism>
<dbReference type="AlphaFoldDB" id="A0AAD5ZUM6"/>
<protein>
    <recommendedName>
        <fullName evidence="1">Reverse transcriptase domain-containing protein</fullName>
    </recommendedName>
</protein>
<dbReference type="Pfam" id="PF00078">
    <property type="entry name" value="RVT_1"/>
    <property type="match status" value="1"/>
</dbReference>
<comment type="caution">
    <text evidence="2">The sequence shown here is derived from an EMBL/GenBank/DDBJ whole genome shotgun (WGS) entry which is preliminary data.</text>
</comment>
<dbReference type="InterPro" id="IPR000477">
    <property type="entry name" value="RT_dom"/>
</dbReference>
<dbReference type="Proteomes" id="UP001210211">
    <property type="component" value="Unassembled WGS sequence"/>
</dbReference>
<dbReference type="InterPro" id="IPR043502">
    <property type="entry name" value="DNA/RNA_pol_sf"/>
</dbReference>
<feature type="domain" description="Reverse transcriptase" evidence="1">
    <location>
        <begin position="1"/>
        <end position="247"/>
    </location>
</feature>
<sequence>MKCPNYLAKDAASIVLVPKKEGAVQPRDYRPISVINYIPKLLSKVLANRMIRDLLHHLHTSGAQAVMLKIDFSRAFDSVNWGFIMNVLSQRGFPPKFCSWLHLLLKTASSSIILNGSVGEPFLHARGLRQGDPLSPYLFLLAADVLDRLLSSAAETLSDTLSQKFDRPFQILQYADDTLLFAPATSPALQALKTTLELFSTISGLSINFAKSCFVPVNLQPSLFADVQSVLQCSPAELPVTYLGLPLTLKRPTRQTYHDLIQKIEKRLQGWKSKLLSRAGRIQLVASVISSIPIYFLSVFLLPKWVLNSIDKLRRRFIWGESSAITPLNWETVCLPKVLGGFGLRNLQLQNISLLIRWWWRLYGIEDSIWAQIAGLIYKRAGPLVGPMMWISAGSFFWHQLRSIRFYFQIFTRWTVGDGNTILVWADNWRGSPLHFFLGAEKWDQPLKFLTLRPAVVLSHSLFQSPLTRSHFELTNHLNQLHFRDTPDLIRWTLTRDGIFSSSSAYKSLIFAGKIRSQFAFIWHLKVTPTVKYFGTLLMRNRLPTRSRLHSMRVLNQETCPLCDTNDETHLHLFFTCQVTRAFWHHFSNLTGLQLPPAASSVLDVILNFKSALLVGGSSRDLSFLFTALHIIWRARNARIFRAEIITPMVLAGMAAREAKLVFRNA</sequence>
<gene>
    <name evidence="2" type="ORF">LUZ61_007988</name>
</gene>
<evidence type="ECO:0000313" key="2">
    <source>
        <dbReference type="EMBL" id="KAJ3704283.1"/>
    </source>
</evidence>
<dbReference type="PANTHER" id="PTHR33116">
    <property type="entry name" value="REVERSE TRANSCRIPTASE ZINC-BINDING DOMAIN-CONTAINING PROTEIN-RELATED-RELATED"/>
    <property type="match status" value="1"/>
</dbReference>
<accession>A0AAD5ZUM6</accession>
<dbReference type="EMBL" id="JAMRDG010000001">
    <property type="protein sequence ID" value="KAJ3704283.1"/>
    <property type="molecule type" value="Genomic_DNA"/>
</dbReference>
<dbReference type="SUPFAM" id="SSF56672">
    <property type="entry name" value="DNA/RNA polymerases"/>
    <property type="match status" value="1"/>
</dbReference>
<reference evidence="2 3" key="1">
    <citation type="journal article" date="2022" name="Cell">
        <title>Repeat-based holocentromeres influence genome architecture and karyotype evolution.</title>
        <authorList>
            <person name="Hofstatter P.G."/>
            <person name="Thangavel G."/>
            <person name="Lux T."/>
            <person name="Neumann P."/>
            <person name="Vondrak T."/>
            <person name="Novak P."/>
            <person name="Zhang M."/>
            <person name="Costa L."/>
            <person name="Castellani M."/>
            <person name="Scott A."/>
            <person name="Toegelov H."/>
            <person name="Fuchs J."/>
            <person name="Mata-Sucre Y."/>
            <person name="Dias Y."/>
            <person name="Vanzela A.L.L."/>
            <person name="Huettel B."/>
            <person name="Almeida C.C.S."/>
            <person name="Simkova H."/>
            <person name="Souza G."/>
            <person name="Pedrosa-Harand A."/>
            <person name="Macas J."/>
            <person name="Mayer K.F.X."/>
            <person name="Houben A."/>
            <person name="Marques A."/>
        </authorList>
    </citation>
    <scope>NUCLEOTIDE SEQUENCE [LARGE SCALE GENOMIC DNA]</scope>
    <source>
        <strain evidence="2">RhyTen1mFocal</strain>
    </source>
</reference>
<evidence type="ECO:0000259" key="1">
    <source>
        <dbReference type="PROSITE" id="PS50878"/>
    </source>
</evidence>
<dbReference type="CDD" id="cd01650">
    <property type="entry name" value="RT_nLTR_like"/>
    <property type="match status" value="1"/>
</dbReference>
<dbReference type="InterPro" id="IPR026960">
    <property type="entry name" value="RVT-Znf"/>
</dbReference>
<dbReference type="Pfam" id="PF13966">
    <property type="entry name" value="zf-RVT"/>
    <property type="match status" value="1"/>
</dbReference>
<dbReference type="PROSITE" id="PS50878">
    <property type="entry name" value="RT_POL"/>
    <property type="match status" value="1"/>
</dbReference>
<keyword evidence="3" id="KW-1185">Reference proteome</keyword>
<evidence type="ECO:0000313" key="3">
    <source>
        <dbReference type="Proteomes" id="UP001210211"/>
    </source>
</evidence>
<proteinExistence type="predicted"/>
<name>A0AAD5ZUM6_9POAL</name>